<organism evidence="1 2">
    <name type="scientific">Methylomusa anaerophila</name>
    <dbReference type="NCBI Taxonomy" id="1930071"/>
    <lineage>
        <taxon>Bacteria</taxon>
        <taxon>Bacillati</taxon>
        <taxon>Bacillota</taxon>
        <taxon>Negativicutes</taxon>
        <taxon>Selenomonadales</taxon>
        <taxon>Sporomusaceae</taxon>
        <taxon>Methylomusa</taxon>
    </lineage>
</organism>
<dbReference type="EMBL" id="AP018449">
    <property type="protein sequence ID" value="BBB92436.1"/>
    <property type="molecule type" value="Genomic_DNA"/>
</dbReference>
<name>A0A348AMY8_9FIRM</name>
<accession>A0A348AMY8</accession>
<dbReference type="RefSeq" id="WP_126309308.1">
    <property type="nucleotide sequence ID" value="NZ_DAINIT010000002.1"/>
</dbReference>
<dbReference type="KEGG" id="mana:MAMMFC1_03129"/>
<dbReference type="AlphaFoldDB" id="A0A348AMY8"/>
<dbReference type="Proteomes" id="UP000276437">
    <property type="component" value="Chromosome"/>
</dbReference>
<protein>
    <submittedName>
        <fullName evidence="1">Uncharacterized protein</fullName>
    </submittedName>
</protein>
<evidence type="ECO:0000313" key="1">
    <source>
        <dbReference type="EMBL" id="BBB92436.1"/>
    </source>
</evidence>
<keyword evidence="2" id="KW-1185">Reference proteome</keyword>
<reference evidence="1 2" key="1">
    <citation type="journal article" date="2018" name="Int. J. Syst. Evol. Microbiol.">
        <title>Methylomusa anaerophila gen. nov., sp. nov., an anaerobic methanol-utilizing bacterium isolated from a microbial fuel cell.</title>
        <authorList>
            <person name="Amano N."/>
            <person name="Yamamuro A."/>
            <person name="Miyahara M."/>
            <person name="Kouzuma A."/>
            <person name="Abe T."/>
            <person name="Watanabe K."/>
        </authorList>
    </citation>
    <scope>NUCLEOTIDE SEQUENCE [LARGE SCALE GENOMIC DNA]</scope>
    <source>
        <strain evidence="1 2">MMFC1</strain>
    </source>
</reference>
<gene>
    <name evidence="1" type="ORF">MAMMFC1_03129</name>
</gene>
<dbReference type="InterPro" id="IPR046085">
    <property type="entry name" value="DUF6103"/>
</dbReference>
<proteinExistence type="predicted"/>
<dbReference type="Pfam" id="PF19598">
    <property type="entry name" value="DUF6103"/>
    <property type="match status" value="1"/>
</dbReference>
<evidence type="ECO:0000313" key="2">
    <source>
        <dbReference type="Proteomes" id="UP000276437"/>
    </source>
</evidence>
<sequence>MKLDTIQIRYNTEKLCILRHYIDDTALQTELQAQLQTLYEKHVPAEIRAGIDSQEGGTTV</sequence>